<feature type="compositionally biased region" description="Basic and acidic residues" evidence="1">
    <location>
        <begin position="13"/>
        <end position="40"/>
    </location>
</feature>
<evidence type="ECO:0008006" key="6">
    <source>
        <dbReference type="Google" id="ProtNLM"/>
    </source>
</evidence>
<evidence type="ECO:0000256" key="1">
    <source>
        <dbReference type="SAM" id="MobiDB-lite"/>
    </source>
</evidence>
<dbReference type="Pfam" id="PF05699">
    <property type="entry name" value="Dimer_Tnp_hAT"/>
    <property type="match status" value="1"/>
</dbReference>
<dbReference type="GO" id="GO:0046983">
    <property type="term" value="F:protein dimerization activity"/>
    <property type="evidence" value="ECO:0007669"/>
    <property type="project" value="InterPro"/>
</dbReference>
<dbReference type="SUPFAM" id="SSF53098">
    <property type="entry name" value="Ribonuclease H-like"/>
    <property type="match status" value="1"/>
</dbReference>
<name>A0A9N9SFZ1_PHACE</name>
<dbReference type="OrthoDB" id="6611207at2759"/>
<protein>
    <recommendedName>
        <fullName evidence="6">TTF-type domain-containing protein</fullName>
    </recommendedName>
</protein>
<keyword evidence="5" id="KW-1185">Reference proteome</keyword>
<sequence>MDGKKRVRLSGAEYRKRAKERDDEQEDTIKKTRKLDDFFGKLDVPSSSGAPSTDDSAVSSSENTLIDVASISKEQAEDVPLVPGVAGVEVQPNPTDQELYEISDDPAKWTIDEFTRDHICKNGANQNIQNDFPKSERIYKDKARQLSRHLFERQLLNGEKVPRKWLIYSKSTGCVFCGPCLLFNSGENQFDKKEGFNDWKNSYHRVSTHENSPTHKLSVLHMKERSNVLGRIDRALTMQLDEEINYWRNILKRVVACVKALASRGLPFRGHEEKFGSIHNGNYLMSLELIAEFDPFLAKHITRYGNPGSGFTSYLSSTTCEEFIRLMGNKVLETIVMEISTAKYFSLIIDSTPDISHVDQLTYVIRYVLPNGSPVERFLKFIPNTGHKSQQMADAVTSTLTELGIDISNCRGQSYDNAANMSGIYNGLQAKIMEISPLADYVPCSAHSLNLVGECAAESSQEACSFFFLLQELYNFFAASTQRWELLQTHFTVKSLSTTRWSARADACKSLRESWNEIHKALVTIENDTQQKRTVICEARGIRLKLERFETALMAVFWGCLLDRINATSKKLQSVEIDITIVIELYEALIHFVGETRENFDEFEKKANKLSFVQEYEKDFRRNRKRKLLPGETNTGEEMQQSGRENFRIHTFLVVIDTLSEELKRRRDAYKLLYNKFHFITNLKNLSISEVEDKAKALQMIYSTDLEDNFTEECLHFRSHCSIKNEEQKSAVSLLKWLRTEGLQTIYPNVDIGLRMCVCTPASNCTGERSFSCLRRVKNYLRTTMTEQRLNDLALLNIEADFLRKLDCEDLINNFAALKCRRRVL</sequence>
<dbReference type="PANTHER" id="PTHR45749">
    <property type="match status" value="1"/>
</dbReference>
<accession>A0A9N9SFZ1</accession>
<feature type="domain" description="DUF4371" evidence="3">
    <location>
        <begin position="231"/>
        <end position="427"/>
    </location>
</feature>
<feature type="compositionally biased region" description="Polar residues" evidence="1">
    <location>
        <begin position="45"/>
        <end position="61"/>
    </location>
</feature>
<dbReference type="AlphaFoldDB" id="A0A9N9SFZ1"/>
<dbReference type="PANTHER" id="PTHR45749:SF23">
    <property type="entry name" value="ZINC FINGER MYM-TYPE PROTEIN 1-LIKE"/>
    <property type="match status" value="1"/>
</dbReference>
<evidence type="ECO:0000259" key="2">
    <source>
        <dbReference type="Pfam" id="PF05699"/>
    </source>
</evidence>
<dbReference type="InterPro" id="IPR008906">
    <property type="entry name" value="HATC_C_dom"/>
</dbReference>
<dbReference type="EMBL" id="OU896723">
    <property type="protein sequence ID" value="CAG9818111.1"/>
    <property type="molecule type" value="Genomic_DNA"/>
</dbReference>
<evidence type="ECO:0000313" key="5">
    <source>
        <dbReference type="Proteomes" id="UP001153737"/>
    </source>
</evidence>
<organism evidence="4 5">
    <name type="scientific">Phaedon cochleariae</name>
    <name type="common">Mustard beetle</name>
    <dbReference type="NCBI Taxonomy" id="80249"/>
    <lineage>
        <taxon>Eukaryota</taxon>
        <taxon>Metazoa</taxon>
        <taxon>Ecdysozoa</taxon>
        <taxon>Arthropoda</taxon>
        <taxon>Hexapoda</taxon>
        <taxon>Insecta</taxon>
        <taxon>Pterygota</taxon>
        <taxon>Neoptera</taxon>
        <taxon>Endopterygota</taxon>
        <taxon>Coleoptera</taxon>
        <taxon>Polyphaga</taxon>
        <taxon>Cucujiformia</taxon>
        <taxon>Chrysomeloidea</taxon>
        <taxon>Chrysomelidae</taxon>
        <taxon>Chrysomelinae</taxon>
        <taxon>Chrysomelini</taxon>
        <taxon>Phaedon</taxon>
    </lineage>
</organism>
<evidence type="ECO:0000313" key="4">
    <source>
        <dbReference type="EMBL" id="CAG9818111.1"/>
    </source>
</evidence>
<gene>
    <name evidence="4" type="ORF">PHAECO_LOCUS5808</name>
</gene>
<reference evidence="4" key="1">
    <citation type="submission" date="2022-01" db="EMBL/GenBank/DDBJ databases">
        <authorList>
            <person name="King R."/>
        </authorList>
    </citation>
    <scope>NUCLEOTIDE SEQUENCE</scope>
</reference>
<evidence type="ECO:0000259" key="3">
    <source>
        <dbReference type="Pfam" id="PF14291"/>
    </source>
</evidence>
<feature type="region of interest" description="Disordered" evidence="1">
    <location>
        <begin position="1"/>
        <end position="61"/>
    </location>
</feature>
<reference evidence="4" key="2">
    <citation type="submission" date="2022-10" db="EMBL/GenBank/DDBJ databases">
        <authorList>
            <consortium name="ENA_rothamsted_submissions"/>
            <consortium name="culmorum"/>
            <person name="King R."/>
        </authorList>
    </citation>
    <scope>NUCLEOTIDE SEQUENCE</scope>
</reference>
<dbReference type="InterPro" id="IPR012337">
    <property type="entry name" value="RNaseH-like_sf"/>
</dbReference>
<feature type="domain" description="HAT C-terminal dimerisation" evidence="2">
    <location>
        <begin position="725"/>
        <end position="800"/>
    </location>
</feature>
<dbReference type="InterPro" id="IPR025398">
    <property type="entry name" value="DUF4371"/>
</dbReference>
<proteinExistence type="predicted"/>
<dbReference type="Proteomes" id="UP001153737">
    <property type="component" value="Chromosome 17"/>
</dbReference>
<dbReference type="Pfam" id="PF14291">
    <property type="entry name" value="DUF4371"/>
    <property type="match status" value="1"/>
</dbReference>